<dbReference type="InterPro" id="IPR012334">
    <property type="entry name" value="Pectin_lyas_fold"/>
</dbReference>
<dbReference type="InterPro" id="IPR006626">
    <property type="entry name" value="PbH1"/>
</dbReference>
<proteinExistence type="predicted"/>
<evidence type="ECO:0000313" key="1">
    <source>
        <dbReference type="EMBL" id="SVE37227.1"/>
    </source>
</evidence>
<dbReference type="InterPro" id="IPR011050">
    <property type="entry name" value="Pectin_lyase_fold/virulence"/>
</dbReference>
<accession>A0A383CY19</accession>
<name>A0A383CY19_9ZZZZ</name>
<reference evidence="1" key="1">
    <citation type="submission" date="2018-05" db="EMBL/GenBank/DDBJ databases">
        <authorList>
            <person name="Lanie J.A."/>
            <person name="Ng W.-L."/>
            <person name="Kazmierczak K.M."/>
            <person name="Andrzejewski T.M."/>
            <person name="Davidsen T.M."/>
            <person name="Wayne K.J."/>
            <person name="Tettelin H."/>
            <person name="Glass J.I."/>
            <person name="Rusch D."/>
            <person name="Podicherti R."/>
            <person name="Tsui H.-C.T."/>
            <person name="Winkler M.E."/>
        </authorList>
    </citation>
    <scope>NUCLEOTIDE SEQUENCE</scope>
</reference>
<gene>
    <name evidence="1" type="ORF">METZ01_LOCUS490081</name>
</gene>
<dbReference type="SUPFAM" id="SSF51126">
    <property type="entry name" value="Pectin lyase-like"/>
    <property type="match status" value="1"/>
</dbReference>
<dbReference type="EMBL" id="UINC01212760">
    <property type="protein sequence ID" value="SVE37227.1"/>
    <property type="molecule type" value="Genomic_DNA"/>
</dbReference>
<evidence type="ECO:0008006" key="2">
    <source>
        <dbReference type="Google" id="ProtNLM"/>
    </source>
</evidence>
<dbReference type="SMART" id="SM00710">
    <property type="entry name" value="PbH1"/>
    <property type="match status" value="4"/>
</dbReference>
<dbReference type="AlphaFoldDB" id="A0A383CY19"/>
<feature type="non-terminal residue" evidence="1">
    <location>
        <position position="238"/>
    </location>
</feature>
<organism evidence="1">
    <name type="scientific">marine metagenome</name>
    <dbReference type="NCBI Taxonomy" id="408172"/>
    <lineage>
        <taxon>unclassified sequences</taxon>
        <taxon>metagenomes</taxon>
        <taxon>ecological metagenomes</taxon>
    </lineage>
</organism>
<feature type="non-terminal residue" evidence="1">
    <location>
        <position position="1"/>
    </location>
</feature>
<sequence>YLNSFSGPIWYVKTDGSDTEGTGSSSSPFASIQSAINFATTDGDSVNVAAGTYVENVNFRGRNIKVVGSDSSNTIIDGNQSGSVVLFNSGEDSTAILKKFTLKNGFASSTEVFLDMGGGVLCVGSSPTLSELIIANNSTTGWGGGIQIYESNAKLSNSTVRNNSTTWLGGGGMGIQGGNGSTPKITNVKIINNSSGSGGGGITCGGNTNPVLKNVLIMGNNVGSNNHGGGMEIGGAAA</sequence>
<protein>
    <recommendedName>
        <fullName evidence="2">DUF1565 domain-containing protein</fullName>
    </recommendedName>
</protein>
<dbReference type="Gene3D" id="2.160.20.10">
    <property type="entry name" value="Single-stranded right-handed beta-helix, Pectin lyase-like"/>
    <property type="match status" value="1"/>
</dbReference>